<proteinExistence type="predicted"/>
<organism evidence="1 2">
    <name type="scientific">Shewanella salipaludis</name>
    <dbReference type="NCBI Taxonomy" id="2723052"/>
    <lineage>
        <taxon>Bacteria</taxon>
        <taxon>Pseudomonadati</taxon>
        <taxon>Pseudomonadota</taxon>
        <taxon>Gammaproteobacteria</taxon>
        <taxon>Alteromonadales</taxon>
        <taxon>Shewanellaceae</taxon>
        <taxon>Shewanella</taxon>
    </lineage>
</organism>
<dbReference type="EMBL" id="JAAXYH010000013">
    <property type="protein sequence ID" value="NMH66510.1"/>
    <property type="molecule type" value="Genomic_DNA"/>
</dbReference>
<comment type="caution">
    <text evidence="1">The sequence shown here is derived from an EMBL/GenBank/DDBJ whole genome shotgun (WGS) entry which is preliminary data.</text>
</comment>
<reference evidence="1" key="1">
    <citation type="submission" date="2020-04" db="EMBL/GenBank/DDBJ databases">
        <title>Description of Shewanella salipaludis sp. nov., isolated from a salt marsh.</title>
        <authorList>
            <person name="Park S."/>
            <person name="Yoon J.-H."/>
        </authorList>
    </citation>
    <scope>NUCLEOTIDE SEQUENCE</scope>
    <source>
        <strain evidence="1">SHSM-M6</strain>
    </source>
</reference>
<name>A0A972G8L1_9GAMM</name>
<dbReference type="Proteomes" id="UP000737113">
    <property type="component" value="Unassembled WGS sequence"/>
</dbReference>
<evidence type="ECO:0000313" key="2">
    <source>
        <dbReference type="Proteomes" id="UP000737113"/>
    </source>
</evidence>
<accession>A0A972G8L1</accession>
<protein>
    <submittedName>
        <fullName evidence="1">Uncharacterized protein</fullName>
    </submittedName>
</protein>
<keyword evidence="2" id="KW-1185">Reference proteome</keyword>
<sequence>MASSEAAIAAQAEVLIPRSMAGDKGKYFLLESRKKDGIVRALHKRVGVDSIGYTRTETNCATMEMRELGYSEESPTAIKENPTQWFELVPGSSKSDLANFVCK</sequence>
<gene>
    <name evidence="1" type="ORF">HC757_15225</name>
</gene>
<dbReference type="AlphaFoldDB" id="A0A972G8L1"/>
<evidence type="ECO:0000313" key="1">
    <source>
        <dbReference type="EMBL" id="NMH66510.1"/>
    </source>
</evidence>